<evidence type="ECO:0000313" key="1">
    <source>
        <dbReference type="EMBL" id="KAI8564450.1"/>
    </source>
</evidence>
<comment type="caution">
    <text evidence="1">The sequence shown here is derived from an EMBL/GenBank/DDBJ whole genome shotgun (WGS) entry which is preliminary data.</text>
</comment>
<protein>
    <submittedName>
        <fullName evidence="1">Uncharacterized protein</fullName>
    </submittedName>
</protein>
<gene>
    <name evidence="1" type="ORF">RHMOL_Rhmol03G0182700</name>
</gene>
<name>A0ACC0PG79_RHOML</name>
<dbReference type="Proteomes" id="UP001062846">
    <property type="component" value="Chromosome 3"/>
</dbReference>
<reference evidence="1" key="1">
    <citation type="submission" date="2022-02" db="EMBL/GenBank/DDBJ databases">
        <title>Plant Genome Project.</title>
        <authorList>
            <person name="Zhang R.-G."/>
        </authorList>
    </citation>
    <scope>NUCLEOTIDE SEQUENCE</scope>
    <source>
        <strain evidence="1">AT1</strain>
    </source>
</reference>
<proteinExistence type="predicted"/>
<evidence type="ECO:0000313" key="2">
    <source>
        <dbReference type="Proteomes" id="UP001062846"/>
    </source>
</evidence>
<dbReference type="EMBL" id="CM046390">
    <property type="protein sequence ID" value="KAI8564450.1"/>
    <property type="molecule type" value="Genomic_DNA"/>
</dbReference>
<organism evidence="1 2">
    <name type="scientific">Rhododendron molle</name>
    <name type="common">Chinese azalea</name>
    <name type="synonym">Azalea mollis</name>
    <dbReference type="NCBI Taxonomy" id="49168"/>
    <lineage>
        <taxon>Eukaryota</taxon>
        <taxon>Viridiplantae</taxon>
        <taxon>Streptophyta</taxon>
        <taxon>Embryophyta</taxon>
        <taxon>Tracheophyta</taxon>
        <taxon>Spermatophyta</taxon>
        <taxon>Magnoliopsida</taxon>
        <taxon>eudicotyledons</taxon>
        <taxon>Gunneridae</taxon>
        <taxon>Pentapetalae</taxon>
        <taxon>asterids</taxon>
        <taxon>Ericales</taxon>
        <taxon>Ericaceae</taxon>
        <taxon>Ericoideae</taxon>
        <taxon>Rhodoreae</taxon>
        <taxon>Rhododendron</taxon>
    </lineage>
</organism>
<accession>A0ACC0PG79</accession>
<sequence>MVVNEAYVEGDKSMLDLFLDGFWLGEGTQGLVNHILIVATDPVSYNRGKFLRLHCYRLETEGVDFAEEKMYMSEDYLKMVWRKIQFLGNVLKRGYNFIFTVCLIGCKET</sequence>
<keyword evidence="2" id="KW-1185">Reference proteome</keyword>